<evidence type="ECO:0000256" key="5">
    <source>
        <dbReference type="ARBA" id="ARBA00023015"/>
    </source>
</evidence>
<evidence type="ECO:0000259" key="10">
    <source>
        <dbReference type="Pfam" id="PF22732"/>
    </source>
</evidence>
<dbReference type="OrthoDB" id="124855at2759"/>
<dbReference type="GO" id="GO:0035267">
    <property type="term" value="C:NuA4 histone acetyltransferase complex"/>
    <property type="evidence" value="ECO:0007669"/>
    <property type="project" value="TreeGrafter"/>
</dbReference>
<dbReference type="AlphaFoldDB" id="A0A8H2ZHB7"/>
<protein>
    <recommendedName>
        <fullName evidence="3">Chromatin modification-related protein EAF3</fullName>
    </recommendedName>
</protein>
<dbReference type="Gene3D" id="1.10.274.30">
    <property type="entry name" value="MRG domain"/>
    <property type="match status" value="1"/>
</dbReference>
<evidence type="ECO:0000256" key="7">
    <source>
        <dbReference type="ARBA" id="ARBA00023242"/>
    </source>
</evidence>
<evidence type="ECO:0000259" key="9">
    <source>
        <dbReference type="Pfam" id="PF05712"/>
    </source>
</evidence>
<dbReference type="InterPro" id="IPR016197">
    <property type="entry name" value="Chromo-like_dom_sf"/>
</dbReference>
<dbReference type="Pfam" id="PF22732">
    <property type="entry name" value="MSL3_chromo-like"/>
    <property type="match status" value="1"/>
</dbReference>
<gene>
    <name evidence="11" type="ORF">KABA2_04S04422</name>
</gene>
<sequence length="430" mass="48363">MLELNGKCLAFHGPLLYEAKILRIWDPNSKKISFVEEEQDQERIKQDIESIPQELVSEQCYFIHYQGWKATWDEWIGSTRIREYNDTNIALRKQLVQEAKDAKRQQQELKRQKQRQSTPTGGVSKKRGSGQDSSTGKNNTGNTGTGQSRSRSASAVKLTDHSRKNGTNGTNEHSSSNAGNGNGSNTNASGNGSLSGNNGIYSQQYYNMLNQNLPKITMHIPLKLKSVLVDDWEFVTKNKKLCKLPRPSTKTNNQTINGILQSYQQEVISGGMTSLVEQSILEEYILGLKLYFNECLSKLLLYRLEKLQYARLEENLQLHKKQDEGTSGKNDSSSITTTNTTNIITTSKIDICNVYGSIHLLRLLSVLPELMSDTTMATQSCQSIVRQTESLLLWFAVHKDTLFDMSTPDQDGDTYYINTSSQYEGLALGM</sequence>
<evidence type="ECO:0000256" key="2">
    <source>
        <dbReference type="ARBA" id="ARBA00009093"/>
    </source>
</evidence>
<feature type="region of interest" description="Disordered" evidence="8">
    <location>
        <begin position="101"/>
        <end position="195"/>
    </location>
</feature>
<evidence type="ECO:0000256" key="1">
    <source>
        <dbReference type="ARBA" id="ARBA00004123"/>
    </source>
</evidence>
<feature type="domain" description="MRG" evidence="9">
    <location>
        <begin position="211"/>
        <end position="404"/>
    </location>
</feature>
<keyword evidence="12" id="KW-1185">Reference proteome</keyword>
<evidence type="ECO:0000313" key="11">
    <source>
        <dbReference type="EMBL" id="CAB4254357.1"/>
    </source>
</evidence>
<dbReference type="InterPro" id="IPR008676">
    <property type="entry name" value="MRG"/>
</dbReference>
<comment type="similarity">
    <text evidence="2">Belongs to the MRG family.</text>
</comment>
<dbReference type="GO" id="GO:0006325">
    <property type="term" value="P:chromatin organization"/>
    <property type="evidence" value="ECO:0007669"/>
    <property type="project" value="UniProtKB-KW"/>
</dbReference>
<evidence type="ECO:0000256" key="8">
    <source>
        <dbReference type="SAM" id="MobiDB-lite"/>
    </source>
</evidence>
<proteinExistence type="inferred from homology"/>
<dbReference type="InterPro" id="IPR026541">
    <property type="entry name" value="MRG_dom"/>
</dbReference>
<evidence type="ECO:0000256" key="6">
    <source>
        <dbReference type="ARBA" id="ARBA00023163"/>
    </source>
</evidence>
<dbReference type="GO" id="GO:0016740">
    <property type="term" value="F:transferase activity"/>
    <property type="evidence" value="ECO:0007669"/>
    <property type="project" value="UniProtKB-KW"/>
</dbReference>
<dbReference type="Gene3D" id="2.30.30.140">
    <property type="match status" value="1"/>
</dbReference>
<dbReference type="GO" id="GO:0006355">
    <property type="term" value="P:regulation of DNA-templated transcription"/>
    <property type="evidence" value="ECO:0007669"/>
    <property type="project" value="InterPro"/>
</dbReference>
<feature type="compositionally biased region" description="Low complexity" evidence="8">
    <location>
        <begin position="174"/>
        <end position="195"/>
    </location>
</feature>
<dbReference type="Pfam" id="PF05712">
    <property type="entry name" value="MRG"/>
    <property type="match status" value="1"/>
</dbReference>
<name>A0A8H2ZHB7_9SACH</name>
<comment type="caution">
    <text evidence="11">The sequence shown here is derived from an EMBL/GenBank/DDBJ whole genome shotgun (WGS) entry which is preliminary data.</text>
</comment>
<keyword evidence="4" id="KW-0156">Chromatin regulator</keyword>
<dbReference type="PANTHER" id="PTHR10880:SF15">
    <property type="entry name" value="MSL COMPLEX SUBUNIT 3"/>
    <property type="match status" value="1"/>
</dbReference>
<accession>A0A8H2ZHB7</accession>
<evidence type="ECO:0000256" key="4">
    <source>
        <dbReference type="ARBA" id="ARBA00022853"/>
    </source>
</evidence>
<dbReference type="GO" id="GO:0032221">
    <property type="term" value="C:Rpd3S complex"/>
    <property type="evidence" value="ECO:0007669"/>
    <property type="project" value="TreeGrafter"/>
</dbReference>
<dbReference type="SUPFAM" id="SSF54160">
    <property type="entry name" value="Chromo domain-like"/>
    <property type="match status" value="1"/>
</dbReference>
<dbReference type="PANTHER" id="PTHR10880">
    <property type="entry name" value="MORTALITY FACTOR 4-LIKE PROTEIN"/>
    <property type="match status" value="1"/>
</dbReference>
<evidence type="ECO:0000313" key="12">
    <source>
        <dbReference type="Proteomes" id="UP000644660"/>
    </source>
</evidence>
<keyword evidence="7" id="KW-0539">Nucleus</keyword>
<dbReference type="EMBL" id="CAEFZW010000004">
    <property type="protein sequence ID" value="CAB4254357.1"/>
    <property type="molecule type" value="Genomic_DNA"/>
</dbReference>
<dbReference type="InterPro" id="IPR038217">
    <property type="entry name" value="MRG_C_sf"/>
</dbReference>
<keyword evidence="6" id="KW-0804">Transcription</keyword>
<keyword evidence="11" id="KW-0808">Transferase</keyword>
<evidence type="ECO:0000256" key="3">
    <source>
        <dbReference type="ARBA" id="ARBA00018505"/>
    </source>
</evidence>
<dbReference type="PROSITE" id="PS51640">
    <property type="entry name" value="MRG"/>
    <property type="match status" value="1"/>
</dbReference>
<feature type="compositionally biased region" description="Basic and acidic residues" evidence="8">
    <location>
        <begin position="101"/>
        <end position="111"/>
    </location>
</feature>
<dbReference type="GeneID" id="64857348"/>
<dbReference type="InterPro" id="IPR053820">
    <property type="entry name" value="MSL3_chromo-like"/>
</dbReference>
<organism evidence="11 12">
    <name type="scientific">Maudiozyma barnettii</name>
    <dbReference type="NCBI Taxonomy" id="61262"/>
    <lineage>
        <taxon>Eukaryota</taxon>
        <taxon>Fungi</taxon>
        <taxon>Dikarya</taxon>
        <taxon>Ascomycota</taxon>
        <taxon>Saccharomycotina</taxon>
        <taxon>Saccharomycetes</taxon>
        <taxon>Saccharomycetales</taxon>
        <taxon>Saccharomycetaceae</taxon>
        <taxon>Maudiozyma</taxon>
    </lineage>
</organism>
<reference evidence="11 12" key="1">
    <citation type="submission" date="2020-05" db="EMBL/GenBank/DDBJ databases">
        <authorList>
            <person name="Casaregola S."/>
            <person name="Devillers H."/>
            <person name="Grondin C."/>
        </authorList>
    </citation>
    <scope>NUCLEOTIDE SEQUENCE [LARGE SCALE GENOMIC DNA]</scope>
    <source>
        <strain evidence="11 12">CLIB 1767</strain>
    </source>
</reference>
<feature type="domain" description="MSL3 chromodomain-like" evidence="10">
    <location>
        <begin position="57"/>
        <end position="96"/>
    </location>
</feature>
<keyword evidence="5" id="KW-0805">Transcription regulation</keyword>
<comment type="subcellular location">
    <subcellularLocation>
        <location evidence="1">Nucleus</location>
    </subcellularLocation>
</comment>
<feature type="compositionally biased region" description="Low complexity" evidence="8">
    <location>
        <begin position="135"/>
        <end position="146"/>
    </location>
</feature>
<dbReference type="Proteomes" id="UP000644660">
    <property type="component" value="Unassembled WGS sequence"/>
</dbReference>
<dbReference type="RefSeq" id="XP_041406201.1">
    <property type="nucleotide sequence ID" value="XM_041550267.1"/>
</dbReference>